<feature type="domain" description="CdaR GGDEF-like" evidence="4">
    <location>
        <begin position="277"/>
        <end position="400"/>
    </location>
</feature>
<dbReference type="InterPro" id="IPR025736">
    <property type="entry name" value="PucR_C-HTH_dom"/>
</dbReference>
<dbReference type="InterPro" id="IPR041522">
    <property type="entry name" value="CdaR_GGDEF"/>
</dbReference>
<feature type="domain" description="Purine catabolism PurC-like" evidence="2">
    <location>
        <begin position="5"/>
        <end position="122"/>
    </location>
</feature>
<name>A0A2N8PJ48_STRNR</name>
<dbReference type="InterPro" id="IPR012914">
    <property type="entry name" value="PucR_dom"/>
</dbReference>
<evidence type="ECO:0000259" key="4">
    <source>
        <dbReference type="Pfam" id="PF17853"/>
    </source>
</evidence>
<dbReference type="AlphaFoldDB" id="A0A2N8PJ48"/>
<organism evidence="5 6">
    <name type="scientific">Streptomyces noursei</name>
    <name type="common">Streptomyces albulus</name>
    <dbReference type="NCBI Taxonomy" id="1971"/>
    <lineage>
        <taxon>Bacteria</taxon>
        <taxon>Bacillati</taxon>
        <taxon>Actinomycetota</taxon>
        <taxon>Actinomycetes</taxon>
        <taxon>Kitasatosporales</taxon>
        <taxon>Streptomycetaceae</taxon>
        <taxon>Streptomyces</taxon>
    </lineage>
</organism>
<evidence type="ECO:0000256" key="1">
    <source>
        <dbReference type="ARBA" id="ARBA00006754"/>
    </source>
</evidence>
<dbReference type="InterPro" id="IPR042070">
    <property type="entry name" value="PucR_C-HTH_sf"/>
</dbReference>
<feature type="domain" description="PucR C-terminal helix-turn-helix" evidence="3">
    <location>
        <begin position="455"/>
        <end position="512"/>
    </location>
</feature>
<dbReference type="PANTHER" id="PTHR33744:SF17">
    <property type="entry name" value="CONSERVED PROTEIN"/>
    <property type="match status" value="1"/>
</dbReference>
<reference evidence="6" key="1">
    <citation type="submission" date="2015-09" db="EMBL/GenBank/DDBJ databases">
        <authorList>
            <person name="Graham D.E."/>
            <person name="Mahan K.M."/>
            <person name="Klingeman D.M."/>
            <person name="Fida T."/>
            <person name="Giannone R.J."/>
            <person name="Hettich R.L."/>
            <person name="Parry R.J."/>
            <person name="Spain J.C."/>
        </authorList>
    </citation>
    <scope>NUCLEOTIDE SEQUENCE [LARGE SCALE GENOMIC DNA]</scope>
    <source>
        <strain evidence="6">JCM 4701</strain>
    </source>
</reference>
<comment type="similarity">
    <text evidence="1">Belongs to the CdaR family.</text>
</comment>
<dbReference type="Gene3D" id="1.10.10.2840">
    <property type="entry name" value="PucR C-terminal helix-turn-helix domain"/>
    <property type="match status" value="1"/>
</dbReference>
<dbReference type="InterPro" id="IPR051448">
    <property type="entry name" value="CdaR-like_regulators"/>
</dbReference>
<proteinExistence type="inferred from homology"/>
<dbReference type="Pfam" id="PF13556">
    <property type="entry name" value="HTH_30"/>
    <property type="match status" value="1"/>
</dbReference>
<keyword evidence="6" id="KW-1185">Reference proteome</keyword>
<dbReference type="RefSeq" id="WP_102923478.1">
    <property type="nucleotide sequence ID" value="NZ_LJSN01000002.1"/>
</dbReference>
<sequence>MHVHDLLQLDALDLTLLWGEDPLLAQEVSGVTATDLEDPARFLQSGELVLSGLVWWAPGDDREKVDRFVAALADAGAAALLAGEETHGRVPDVLVESCRAHHVALLAVPAHTTFRAITEAVYLRQWGDLSRRPAGHYALPENVRTELAGMLAGDAAPDALLDRAFAHLGGPACALLSATGRVIARTPAATGLTARQARRRLASGTGTTLRIEGDPGPYDAWFLHLHDADGAPPRVLHEIAEVVAQYRHHEAARETGARRAADVLLTLAATVTAERAALDAALHACGLPAHGPFRVVLAALDDTEPEEAVRALTEALRHAPGAPFAAGLLPDGTAAAVVAVDTGAEADGGADGEGVPSLGEIWPALHDCRPQAPLHAGMSGPAATGGDLNSALNQARYALSAARSAAPEGAGVTSVEDLTTLGALLSGVPAEVRAAFSNRVLGPLARGGSASHRMLLETLEVFLAQHGSWARTAEILHLHVNTVHYRIQRIETLTGRDLSRLDHKLDLHAALLCR</sequence>
<accession>A0A2N8PJ48</accession>
<protein>
    <submittedName>
        <fullName evidence="5">Transcriptional regulator, PucR family protein</fullName>
    </submittedName>
</protein>
<dbReference type="Proteomes" id="UP000236047">
    <property type="component" value="Unassembled WGS sequence"/>
</dbReference>
<dbReference type="Pfam" id="PF07905">
    <property type="entry name" value="PucR"/>
    <property type="match status" value="1"/>
</dbReference>
<dbReference type="Pfam" id="PF17853">
    <property type="entry name" value="GGDEF_2"/>
    <property type="match status" value="1"/>
</dbReference>
<evidence type="ECO:0000259" key="3">
    <source>
        <dbReference type="Pfam" id="PF13556"/>
    </source>
</evidence>
<gene>
    <name evidence="5" type="ORF">AOB60_09945</name>
</gene>
<evidence type="ECO:0000313" key="5">
    <source>
        <dbReference type="EMBL" id="PNE41049.1"/>
    </source>
</evidence>
<evidence type="ECO:0000313" key="6">
    <source>
        <dbReference type="Proteomes" id="UP000236047"/>
    </source>
</evidence>
<dbReference type="EMBL" id="LJSN01000002">
    <property type="protein sequence ID" value="PNE41049.1"/>
    <property type="molecule type" value="Genomic_DNA"/>
</dbReference>
<dbReference type="PANTHER" id="PTHR33744">
    <property type="entry name" value="CARBOHYDRATE DIACID REGULATOR"/>
    <property type="match status" value="1"/>
</dbReference>
<comment type="caution">
    <text evidence="5">The sequence shown here is derived from an EMBL/GenBank/DDBJ whole genome shotgun (WGS) entry which is preliminary data.</text>
</comment>
<evidence type="ECO:0000259" key="2">
    <source>
        <dbReference type="Pfam" id="PF07905"/>
    </source>
</evidence>